<organism evidence="2 3">
    <name type="scientific">Caballeronia udeis</name>
    <dbReference type="NCBI Taxonomy" id="1232866"/>
    <lineage>
        <taxon>Bacteria</taxon>
        <taxon>Pseudomonadati</taxon>
        <taxon>Pseudomonadota</taxon>
        <taxon>Betaproteobacteria</taxon>
        <taxon>Burkholderiales</taxon>
        <taxon>Burkholderiaceae</taxon>
        <taxon>Caballeronia</taxon>
    </lineage>
</organism>
<dbReference type="RefSeq" id="WP_404610108.1">
    <property type="nucleotide sequence ID" value="NZ_JBIYDN010000017.1"/>
</dbReference>
<reference evidence="2 3" key="1">
    <citation type="submission" date="2024-10" db="EMBL/GenBank/DDBJ databases">
        <authorList>
            <person name="Deangelis K."/>
            <person name="Huntemann M."/>
            <person name="Clum A."/>
            <person name="Wang J."/>
            <person name="Palaniappan K."/>
            <person name="Ritter S."/>
            <person name="Chen I.-M."/>
            <person name="Stamatis D."/>
            <person name="Reddy T."/>
            <person name="O'Malley R."/>
            <person name="Daum C."/>
            <person name="Ng V."/>
            <person name="Ivanova N."/>
            <person name="Kyrpides N."/>
            <person name="Woyke T."/>
        </authorList>
    </citation>
    <scope>NUCLEOTIDE SEQUENCE [LARGE SCALE GENOMIC DNA]</scope>
    <source>
        <strain evidence="2 3">GAS97</strain>
    </source>
</reference>
<feature type="chain" id="PRO_5046560064" description="Lipoprotein" evidence="1">
    <location>
        <begin position="23"/>
        <end position="46"/>
    </location>
</feature>
<accession>A0ABW8MQK1</accession>
<keyword evidence="1" id="KW-0732">Signal</keyword>
<dbReference type="EMBL" id="JBIYDN010000017">
    <property type="protein sequence ID" value="MFK4445066.1"/>
    <property type="molecule type" value="Genomic_DNA"/>
</dbReference>
<proteinExistence type="predicted"/>
<evidence type="ECO:0000256" key="1">
    <source>
        <dbReference type="SAM" id="SignalP"/>
    </source>
</evidence>
<evidence type="ECO:0000313" key="2">
    <source>
        <dbReference type="EMBL" id="MFK4445066.1"/>
    </source>
</evidence>
<reference evidence="2 3" key="2">
    <citation type="submission" date="2024-11" db="EMBL/GenBank/DDBJ databases">
        <title>Using genomics to understand microbial adaptation to soil warming.</title>
        <authorList>
            <person name="Deangelis K.M. PhD."/>
        </authorList>
    </citation>
    <scope>NUCLEOTIDE SEQUENCE [LARGE SCALE GENOMIC DNA]</scope>
    <source>
        <strain evidence="2 3">GAS97</strain>
    </source>
</reference>
<gene>
    <name evidence="2" type="ORF">ABH943_005088</name>
</gene>
<name>A0ABW8MQK1_9BURK</name>
<sequence>MKRMLSIFAAVALLAMAGAANAADNANSQSSSCQGPPSQCNVFFGH</sequence>
<dbReference type="Proteomes" id="UP001620514">
    <property type="component" value="Unassembled WGS sequence"/>
</dbReference>
<comment type="caution">
    <text evidence="2">The sequence shown here is derived from an EMBL/GenBank/DDBJ whole genome shotgun (WGS) entry which is preliminary data.</text>
</comment>
<evidence type="ECO:0000313" key="3">
    <source>
        <dbReference type="Proteomes" id="UP001620514"/>
    </source>
</evidence>
<keyword evidence="3" id="KW-1185">Reference proteome</keyword>
<protein>
    <recommendedName>
        <fullName evidence="4">Lipoprotein</fullName>
    </recommendedName>
</protein>
<evidence type="ECO:0008006" key="4">
    <source>
        <dbReference type="Google" id="ProtNLM"/>
    </source>
</evidence>
<feature type="signal peptide" evidence="1">
    <location>
        <begin position="1"/>
        <end position="22"/>
    </location>
</feature>